<accession>A0A0M1P194</accession>
<sequence>MEANIEGLLRILGEYHKEAHSIPEVDIQAKEYNLGFPLPAPLRQYYKNLGRSPYITQGCNNQYEPLLLEDVFIPDETFFTRDKAFLVFYQVEESVIYCGIRLQDLEKEDPPVNLCAWSSPDWQLENRSLERFLAGKALVQLGVEDRLPYWAIFDESMWDLSDYCSSMHLEREHEIEEGSELNAWKIYVKDDVLIVFELSVLSVYEEETDDLLAVYLTSFQLGSMEQMLSEMKKTRNLPAFRTNLGV</sequence>
<evidence type="ECO:0000259" key="1">
    <source>
        <dbReference type="Pfam" id="PF09346"/>
    </source>
</evidence>
<proteinExistence type="predicted"/>
<reference evidence="3" key="1">
    <citation type="submission" date="2015-08" db="EMBL/GenBank/DDBJ databases">
        <title>Genome sequencing project for genomic taxonomy and phylogenomics of Bacillus-like bacteria.</title>
        <authorList>
            <person name="Liu B."/>
            <person name="Wang J."/>
            <person name="Zhu Y."/>
            <person name="Liu G."/>
            <person name="Chen Q."/>
            <person name="Chen Z."/>
            <person name="Lan J."/>
            <person name="Che J."/>
            <person name="Ge C."/>
            <person name="Shi H."/>
            <person name="Pan Z."/>
            <person name="Liu X."/>
        </authorList>
    </citation>
    <scope>NUCLEOTIDE SEQUENCE [LARGE SCALE GENOMIC DNA]</scope>
    <source>
        <strain evidence="3">FJAT-22460</strain>
    </source>
</reference>
<keyword evidence="3" id="KW-1185">Reference proteome</keyword>
<protein>
    <submittedName>
        <fullName evidence="2">Cell wall assembly protein</fullName>
    </submittedName>
</protein>
<dbReference type="RefSeq" id="WP_054400901.1">
    <property type="nucleotide sequence ID" value="NZ_LIUT01000001.1"/>
</dbReference>
<dbReference type="InterPro" id="IPR018958">
    <property type="entry name" value="Knr4/Smi1-like_dom"/>
</dbReference>
<name>A0A0M1P194_9BACL</name>
<gene>
    <name evidence="2" type="ORF">AM231_00940</name>
</gene>
<dbReference type="Proteomes" id="UP000036932">
    <property type="component" value="Unassembled WGS sequence"/>
</dbReference>
<comment type="caution">
    <text evidence="2">The sequence shown here is derived from an EMBL/GenBank/DDBJ whole genome shotgun (WGS) entry which is preliminary data.</text>
</comment>
<dbReference type="AlphaFoldDB" id="A0A0M1P194"/>
<dbReference type="PATRIC" id="fig|1705565.3.peg.2022"/>
<evidence type="ECO:0000313" key="3">
    <source>
        <dbReference type="Proteomes" id="UP000036932"/>
    </source>
</evidence>
<organism evidence="2 3">
    <name type="scientific">Paenibacillus solani</name>
    <dbReference type="NCBI Taxonomy" id="1705565"/>
    <lineage>
        <taxon>Bacteria</taxon>
        <taxon>Bacillati</taxon>
        <taxon>Bacillota</taxon>
        <taxon>Bacilli</taxon>
        <taxon>Bacillales</taxon>
        <taxon>Paenibacillaceae</taxon>
        <taxon>Paenibacillus</taxon>
    </lineage>
</organism>
<evidence type="ECO:0000313" key="2">
    <source>
        <dbReference type="EMBL" id="KOR87844.1"/>
    </source>
</evidence>
<feature type="domain" description="Knr4/Smi1-like" evidence="1">
    <location>
        <begin position="23"/>
        <end position="134"/>
    </location>
</feature>
<dbReference type="EMBL" id="LIUT01000001">
    <property type="protein sequence ID" value="KOR87844.1"/>
    <property type="molecule type" value="Genomic_DNA"/>
</dbReference>
<dbReference type="Pfam" id="PF09346">
    <property type="entry name" value="SMI1_KNR4"/>
    <property type="match status" value="1"/>
</dbReference>
<dbReference type="OrthoDB" id="2580925at2"/>